<feature type="active site" description="Proton donor" evidence="9 11">
    <location>
        <position position="102"/>
    </location>
</feature>
<evidence type="ECO:0000256" key="12">
    <source>
        <dbReference type="PIRSR" id="PIRSR006621-2"/>
    </source>
</evidence>
<dbReference type="Pfam" id="PF01207">
    <property type="entry name" value="Dus"/>
    <property type="match status" value="1"/>
</dbReference>
<comment type="similarity">
    <text evidence="10">Belongs to the dus family.</text>
</comment>
<dbReference type="PANTHER" id="PTHR42907">
    <property type="entry name" value="FMN-LINKED OXIDOREDUCTASES SUPERFAMILY PROTEIN"/>
    <property type="match status" value="1"/>
</dbReference>
<dbReference type="RefSeq" id="WP_093740683.1">
    <property type="nucleotide sequence ID" value="NZ_FNBP01000003.1"/>
</dbReference>
<evidence type="ECO:0000256" key="5">
    <source>
        <dbReference type="ARBA" id="ARBA00022694"/>
    </source>
</evidence>
<keyword evidence="5 9" id="KW-0819">tRNA processing</keyword>
<feature type="site" description="Interacts with tRNA" evidence="9">
    <location>
        <position position="188"/>
    </location>
</feature>
<evidence type="ECO:0000256" key="6">
    <source>
        <dbReference type="ARBA" id="ARBA00022857"/>
    </source>
</evidence>
<dbReference type="InterPro" id="IPR004653">
    <property type="entry name" value="DusA"/>
</dbReference>
<evidence type="ECO:0000313" key="14">
    <source>
        <dbReference type="EMBL" id="SDF79007.1"/>
    </source>
</evidence>
<keyword evidence="4 9" id="KW-0288">FMN</keyword>
<dbReference type="Proteomes" id="UP000199399">
    <property type="component" value="Unassembled WGS sequence"/>
</dbReference>
<evidence type="ECO:0000256" key="8">
    <source>
        <dbReference type="ARBA" id="ARBA00023002"/>
    </source>
</evidence>
<comment type="function">
    <text evidence="9">Catalyzes the synthesis of 5,6-dihydrouridine (D), a modified base found in the D-loop of most tRNAs, via the reduction of the C5-C6 double bond in target uridines. Specifically modifies U20 and U20a in tRNAs.</text>
</comment>
<dbReference type="CDD" id="cd02801">
    <property type="entry name" value="DUS_like_FMN"/>
    <property type="match status" value="1"/>
</dbReference>
<dbReference type="SUPFAM" id="SSF51395">
    <property type="entry name" value="FMN-linked oxidoreductases"/>
    <property type="match status" value="1"/>
</dbReference>
<evidence type="ECO:0000256" key="4">
    <source>
        <dbReference type="ARBA" id="ARBA00022643"/>
    </source>
</evidence>
<dbReference type="PROSITE" id="PS01136">
    <property type="entry name" value="UPF0034"/>
    <property type="match status" value="1"/>
</dbReference>
<evidence type="ECO:0000256" key="7">
    <source>
        <dbReference type="ARBA" id="ARBA00022884"/>
    </source>
</evidence>
<keyword evidence="8 9" id="KW-0560">Oxidoreductase</keyword>
<evidence type="ECO:0000256" key="11">
    <source>
        <dbReference type="PIRSR" id="PIRSR006621-1"/>
    </source>
</evidence>
<feature type="site" description="Interacts with tRNA; defines subfamily-specific binding signature" evidence="9">
    <location>
        <position position="305"/>
    </location>
</feature>
<gene>
    <name evidence="9" type="primary">dusA</name>
    <name evidence="14" type="ORF">SAMN04489759_103169</name>
</gene>
<feature type="domain" description="DUS-like FMN-binding" evidence="13">
    <location>
        <begin position="17"/>
        <end position="328"/>
    </location>
</feature>
<proteinExistence type="inferred from homology"/>
<name>A0A1G7NYS8_9RHOB</name>
<dbReference type="InterPro" id="IPR035587">
    <property type="entry name" value="DUS-like_FMN-bd"/>
</dbReference>
<dbReference type="EC" id="1.3.1.91" evidence="9"/>
<dbReference type="AlphaFoldDB" id="A0A1G7NYS8"/>
<feature type="site" description="Interacts with tRNA; defines subfamily-specific binding signature" evidence="9">
    <location>
        <position position="185"/>
    </location>
</feature>
<dbReference type="Gene3D" id="1.20.120.1460">
    <property type="match status" value="1"/>
</dbReference>
<sequence>MIKDANSTAYRAARLSVAPMMDWTDRHCRYLHRLLSRDTLLYTEMVTAPALVRGGALHLLDHDPSEHPVALQLGGSDPKELAQAARLGADAGYDEINLNVGCPSDRVQSGAFGAVLMQQPGLVADCVDAMRAACDVEVTVKCRIGVDDQIPEEVLPEFLARIVGAGCTRVTVHARKAWLQGLSPKENRDIPPLDYGLVHEMKGLFPNLHISVNGGITSVDQALGFLEGGLDGVMVGRSAYHAPTDILATADRRIFGGDRDSSAEEAVEGMLPYIEAHLTQGGRLGQITRHMLGLFAGRPGARQWRRILSEGAHKPGAGPELVEHALAEVTAAQELAAAG</sequence>
<feature type="binding site" evidence="9 12">
    <location>
        <begin position="236"/>
        <end position="237"/>
    </location>
    <ligand>
        <name>FMN</name>
        <dbReference type="ChEBI" id="CHEBI:58210"/>
    </ligand>
</feature>
<dbReference type="PIRSF" id="PIRSF006621">
    <property type="entry name" value="Dus"/>
    <property type="match status" value="1"/>
</dbReference>
<comment type="catalytic activity">
    <reaction evidence="9">
        <text>5,6-dihydrouridine(20a) in tRNA + NAD(+) = uridine(20a) in tRNA + NADH + H(+)</text>
        <dbReference type="Rhea" id="RHEA:53348"/>
        <dbReference type="Rhea" id="RHEA-COMP:13535"/>
        <dbReference type="Rhea" id="RHEA-COMP:13536"/>
        <dbReference type="ChEBI" id="CHEBI:15378"/>
        <dbReference type="ChEBI" id="CHEBI:57540"/>
        <dbReference type="ChEBI" id="CHEBI:57945"/>
        <dbReference type="ChEBI" id="CHEBI:65315"/>
        <dbReference type="ChEBI" id="CHEBI:74443"/>
    </reaction>
</comment>
<comment type="catalytic activity">
    <reaction evidence="9">
        <text>5,6-dihydrouridine(20) in tRNA + NAD(+) = uridine(20) in tRNA + NADH + H(+)</text>
        <dbReference type="Rhea" id="RHEA:53340"/>
        <dbReference type="Rhea" id="RHEA-COMP:13533"/>
        <dbReference type="Rhea" id="RHEA-COMP:13534"/>
        <dbReference type="ChEBI" id="CHEBI:15378"/>
        <dbReference type="ChEBI" id="CHEBI:57540"/>
        <dbReference type="ChEBI" id="CHEBI:57945"/>
        <dbReference type="ChEBI" id="CHEBI:65315"/>
        <dbReference type="ChEBI" id="CHEBI:74443"/>
        <dbReference type="EC" id="1.3.1.91"/>
    </reaction>
</comment>
<keyword evidence="6 9" id="KW-0521">NADP</keyword>
<feature type="binding site" evidence="9 12">
    <location>
        <position position="141"/>
    </location>
    <ligand>
        <name>FMN</name>
        <dbReference type="ChEBI" id="CHEBI:58210"/>
    </ligand>
</feature>
<evidence type="ECO:0000256" key="3">
    <source>
        <dbReference type="ARBA" id="ARBA00022630"/>
    </source>
</evidence>
<feature type="binding site" evidence="9 12">
    <location>
        <position position="173"/>
    </location>
    <ligand>
        <name>FMN</name>
        <dbReference type="ChEBI" id="CHEBI:58210"/>
    </ligand>
</feature>
<evidence type="ECO:0000313" key="15">
    <source>
        <dbReference type="Proteomes" id="UP000199399"/>
    </source>
</evidence>
<dbReference type="NCBIfam" id="NF008774">
    <property type="entry name" value="PRK11815.1"/>
    <property type="match status" value="1"/>
</dbReference>
<feature type="binding site" evidence="9 12">
    <location>
        <begin position="213"/>
        <end position="215"/>
    </location>
    <ligand>
        <name>FMN</name>
        <dbReference type="ChEBI" id="CHEBI:58210"/>
    </ligand>
</feature>
<dbReference type="HAMAP" id="MF_02041">
    <property type="entry name" value="DusA_subfam"/>
    <property type="match status" value="1"/>
</dbReference>
<feature type="site" description="Interacts with tRNA" evidence="9">
    <location>
        <position position="99"/>
    </location>
</feature>
<protein>
    <recommendedName>
        <fullName evidence="9">tRNA-dihydrouridine(20/20a) synthase</fullName>
        <ecNumber evidence="9">1.3.1.91</ecNumber>
    </recommendedName>
    <alternativeName>
        <fullName evidence="9">U20-specific dihydrouridine synthase</fullName>
        <shortName evidence="9">U20-specific Dus</shortName>
    </alternativeName>
    <alternativeName>
        <fullName evidence="9">tRNA-dihydrouridine synthase A</fullName>
    </alternativeName>
</protein>
<evidence type="ECO:0000256" key="2">
    <source>
        <dbReference type="ARBA" id="ARBA00022555"/>
    </source>
</evidence>
<comment type="catalytic activity">
    <reaction evidence="9">
        <text>5,6-dihydrouridine(20) in tRNA + NADP(+) = uridine(20) in tRNA + NADPH + H(+)</text>
        <dbReference type="Rhea" id="RHEA:53336"/>
        <dbReference type="Rhea" id="RHEA-COMP:13533"/>
        <dbReference type="Rhea" id="RHEA-COMP:13534"/>
        <dbReference type="ChEBI" id="CHEBI:15378"/>
        <dbReference type="ChEBI" id="CHEBI:57783"/>
        <dbReference type="ChEBI" id="CHEBI:58349"/>
        <dbReference type="ChEBI" id="CHEBI:65315"/>
        <dbReference type="ChEBI" id="CHEBI:74443"/>
        <dbReference type="EC" id="1.3.1.91"/>
    </reaction>
</comment>
<dbReference type="GO" id="GO:0000049">
    <property type="term" value="F:tRNA binding"/>
    <property type="evidence" value="ECO:0007669"/>
    <property type="project" value="UniProtKB-UniRule"/>
</dbReference>
<evidence type="ECO:0000256" key="9">
    <source>
        <dbReference type="HAMAP-Rule" id="MF_02041"/>
    </source>
</evidence>
<keyword evidence="12" id="KW-0547">Nucleotide-binding</keyword>
<dbReference type="EMBL" id="FNBP01000003">
    <property type="protein sequence ID" value="SDF79007.1"/>
    <property type="molecule type" value="Genomic_DNA"/>
</dbReference>
<evidence type="ECO:0000256" key="1">
    <source>
        <dbReference type="ARBA" id="ARBA00001917"/>
    </source>
</evidence>
<comment type="catalytic activity">
    <reaction evidence="9">
        <text>5,6-dihydrouridine(20a) in tRNA + NADP(+) = uridine(20a) in tRNA + NADPH + H(+)</text>
        <dbReference type="Rhea" id="RHEA:53344"/>
        <dbReference type="Rhea" id="RHEA-COMP:13535"/>
        <dbReference type="Rhea" id="RHEA-COMP:13536"/>
        <dbReference type="ChEBI" id="CHEBI:15378"/>
        <dbReference type="ChEBI" id="CHEBI:57783"/>
        <dbReference type="ChEBI" id="CHEBI:58349"/>
        <dbReference type="ChEBI" id="CHEBI:65315"/>
        <dbReference type="ChEBI" id="CHEBI:74443"/>
    </reaction>
</comment>
<accession>A0A1G7NYS8</accession>
<keyword evidence="2 9" id="KW-0820">tRNA-binding</keyword>
<comment type="similarity">
    <text evidence="9">Belongs to the Dus family. DusA subfamily.</text>
</comment>
<reference evidence="15" key="1">
    <citation type="submission" date="2016-10" db="EMBL/GenBank/DDBJ databases">
        <authorList>
            <person name="Varghese N."/>
            <person name="Submissions S."/>
        </authorList>
    </citation>
    <scope>NUCLEOTIDE SEQUENCE [LARGE SCALE GENOMIC DNA]</scope>
    <source>
        <strain evidence="15">DSM 16477</strain>
    </source>
</reference>
<dbReference type="GO" id="GO:0010181">
    <property type="term" value="F:FMN binding"/>
    <property type="evidence" value="ECO:0007669"/>
    <property type="project" value="UniProtKB-UniRule"/>
</dbReference>
<feature type="site" description="Interacts with tRNA; defines subfamily-specific binding signature" evidence="9">
    <location>
        <position position="302"/>
    </location>
</feature>
<feature type="binding site" evidence="9 12">
    <location>
        <position position="72"/>
    </location>
    <ligand>
        <name>FMN</name>
        <dbReference type="ChEBI" id="CHEBI:58210"/>
    </ligand>
</feature>
<dbReference type="InterPro" id="IPR013785">
    <property type="entry name" value="Aldolase_TIM"/>
</dbReference>
<keyword evidence="7 9" id="KW-0694">RNA-binding</keyword>
<dbReference type="GO" id="GO:0050660">
    <property type="term" value="F:flavin adenine dinucleotide binding"/>
    <property type="evidence" value="ECO:0007669"/>
    <property type="project" value="InterPro"/>
</dbReference>
<evidence type="ECO:0000256" key="10">
    <source>
        <dbReference type="PIRNR" id="PIRNR006621"/>
    </source>
</evidence>
<dbReference type="GO" id="GO:0102266">
    <property type="term" value="F:tRNA-dihydrouridine20a synthase activity"/>
    <property type="evidence" value="ECO:0007669"/>
    <property type="project" value="RHEA"/>
</dbReference>
<dbReference type="InterPro" id="IPR001269">
    <property type="entry name" value="DUS_fam"/>
</dbReference>
<comment type="cofactor">
    <cofactor evidence="1 9 10 12">
        <name>FMN</name>
        <dbReference type="ChEBI" id="CHEBI:58210"/>
    </cofactor>
</comment>
<dbReference type="STRING" id="218672.SAMN04489759_103169"/>
<dbReference type="GO" id="GO:0102264">
    <property type="term" value="F:tRNA-dihydrouridine20 synthase activity"/>
    <property type="evidence" value="ECO:0007669"/>
    <property type="project" value="UniProtKB-EC"/>
</dbReference>
<feature type="binding site" evidence="9 12">
    <location>
        <begin position="19"/>
        <end position="21"/>
    </location>
    <ligand>
        <name>FMN</name>
        <dbReference type="ChEBI" id="CHEBI:58210"/>
    </ligand>
</feature>
<dbReference type="PANTHER" id="PTHR42907:SF1">
    <property type="entry name" value="FMN-LINKED OXIDOREDUCTASES SUPERFAMILY PROTEIN"/>
    <property type="match status" value="1"/>
</dbReference>
<organism evidence="14 15">
    <name type="scientific">Sulfitobacter delicatus</name>
    <dbReference type="NCBI Taxonomy" id="218672"/>
    <lineage>
        <taxon>Bacteria</taxon>
        <taxon>Pseudomonadati</taxon>
        <taxon>Pseudomonadota</taxon>
        <taxon>Alphaproteobacteria</taxon>
        <taxon>Rhodobacterales</taxon>
        <taxon>Roseobacteraceae</taxon>
        <taxon>Sulfitobacter</taxon>
    </lineage>
</organism>
<dbReference type="Gene3D" id="3.20.20.70">
    <property type="entry name" value="Aldolase class I"/>
    <property type="match status" value="1"/>
</dbReference>
<keyword evidence="3 9" id="KW-0285">Flavoprotein</keyword>
<evidence type="ECO:0000259" key="13">
    <source>
        <dbReference type="Pfam" id="PF01207"/>
    </source>
</evidence>
<keyword evidence="15" id="KW-1185">Reference proteome</keyword>
<dbReference type="NCBIfam" id="TIGR00742">
    <property type="entry name" value="yjbN"/>
    <property type="match status" value="1"/>
</dbReference>
<dbReference type="InterPro" id="IPR018517">
    <property type="entry name" value="tRNA_hU_synthase_CS"/>
</dbReference>
<dbReference type="OrthoDB" id="9783413at2"/>